<proteinExistence type="predicted"/>
<organism evidence="1 2">
    <name type="scientific">Periweissella cryptocerci</name>
    <dbReference type="NCBI Taxonomy" id="2506420"/>
    <lineage>
        <taxon>Bacteria</taxon>
        <taxon>Bacillati</taxon>
        <taxon>Bacillota</taxon>
        <taxon>Bacilli</taxon>
        <taxon>Lactobacillales</taxon>
        <taxon>Lactobacillaceae</taxon>
        <taxon>Periweissella</taxon>
    </lineage>
</organism>
<dbReference type="AlphaFoldDB" id="A0A4P6YTB6"/>
<dbReference type="KEGG" id="wei:EQG49_05755"/>
<dbReference type="EMBL" id="CP037940">
    <property type="protein sequence ID" value="QBO35999.1"/>
    <property type="molecule type" value="Genomic_DNA"/>
</dbReference>
<evidence type="ECO:0000313" key="2">
    <source>
        <dbReference type="Proteomes" id="UP000292886"/>
    </source>
</evidence>
<dbReference type="RefSeq" id="WP_133363078.1">
    <property type="nucleotide sequence ID" value="NZ_CP037940.1"/>
</dbReference>
<accession>A0A4P6YTB6</accession>
<sequence>MIIGVVIIIVAVVGISILYRKRQQPAKIDAFSSDEISALLEHLEKTRLSLREYRVKPASTMLSRYLLDWVPVIEQNAELIKISERYRDLLNNNPKRNVHNAEFIYEVGAKAAGLLDDTVDLMRQLDELNLHEAAFSRGSADNREVQDKYLSDVQRRSQLLAEYVIKMNQINEEIVNAELEGRAFKASSYATQTMDVDALQDELSDKKTNE</sequence>
<keyword evidence="2" id="KW-1185">Reference proteome</keyword>
<dbReference type="Proteomes" id="UP000292886">
    <property type="component" value="Chromosome"/>
</dbReference>
<protein>
    <submittedName>
        <fullName evidence="1">Uncharacterized protein</fullName>
    </submittedName>
</protein>
<name>A0A4P6YTB6_9LACO</name>
<gene>
    <name evidence="1" type="ORF">EQG49_05755</name>
</gene>
<reference evidence="2" key="1">
    <citation type="submission" date="2019-03" db="EMBL/GenBank/DDBJ databases">
        <title>Weissella sp. 26KH-42 Genome sequencing.</title>
        <authorList>
            <person name="Heo J."/>
            <person name="Kim S.-J."/>
            <person name="Kim J.-S."/>
            <person name="Hong S.-B."/>
            <person name="Kwon S.-W."/>
        </authorList>
    </citation>
    <scope>NUCLEOTIDE SEQUENCE [LARGE SCALE GENOMIC DNA]</scope>
    <source>
        <strain evidence="2">26KH-42</strain>
    </source>
</reference>
<evidence type="ECO:0000313" key="1">
    <source>
        <dbReference type="EMBL" id="QBO35999.1"/>
    </source>
</evidence>